<name>A0A3Q3KDR8_MONAL</name>
<dbReference type="Proteomes" id="UP000261600">
    <property type="component" value="Unplaced"/>
</dbReference>
<evidence type="ECO:0000313" key="2">
    <source>
        <dbReference type="Ensembl" id="ENSMALP00000027118.1"/>
    </source>
</evidence>
<protein>
    <submittedName>
        <fullName evidence="2">Uncharacterized protein</fullName>
    </submittedName>
</protein>
<feature type="region of interest" description="Disordered" evidence="1">
    <location>
        <begin position="24"/>
        <end position="98"/>
    </location>
</feature>
<organism evidence="2 3">
    <name type="scientific">Monopterus albus</name>
    <name type="common">Swamp eel</name>
    <dbReference type="NCBI Taxonomy" id="43700"/>
    <lineage>
        <taxon>Eukaryota</taxon>
        <taxon>Metazoa</taxon>
        <taxon>Chordata</taxon>
        <taxon>Craniata</taxon>
        <taxon>Vertebrata</taxon>
        <taxon>Euteleostomi</taxon>
        <taxon>Actinopterygii</taxon>
        <taxon>Neopterygii</taxon>
        <taxon>Teleostei</taxon>
        <taxon>Neoteleostei</taxon>
        <taxon>Acanthomorphata</taxon>
        <taxon>Anabantaria</taxon>
        <taxon>Synbranchiformes</taxon>
        <taxon>Synbranchidae</taxon>
        <taxon>Monopterus</taxon>
    </lineage>
</organism>
<evidence type="ECO:0000256" key="1">
    <source>
        <dbReference type="SAM" id="MobiDB-lite"/>
    </source>
</evidence>
<feature type="compositionally biased region" description="Basic and acidic residues" evidence="1">
    <location>
        <begin position="89"/>
        <end position="98"/>
    </location>
</feature>
<dbReference type="Ensembl" id="ENSMALT00000027620.1">
    <property type="protein sequence ID" value="ENSMALP00000027118.1"/>
    <property type="gene ID" value="ENSMALG00000018827.1"/>
</dbReference>
<sequence length="170" mass="18311">VGVGENAGIYTGILYVLHCTEEQDGQTKEEAQAPHPQADTLGPCCSPQTAGAHRLHQSQVAVHADQREEQNTLTQDLSKVPLVAFGDSDSPKRKTGHHDQISSCQVSQVDVGHSAGLPLQAEHTENQTVPHQANDTDQTQVGRLQGRQPQPGFSVVTAGVQLWVHSRHPV</sequence>
<reference evidence="2" key="1">
    <citation type="submission" date="2025-08" db="UniProtKB">
        <authorList>
            <consortium name="Ensembl"/>
        </authorList>
    </citation>
    <scope>IDENTIFICATION</scope>
</reference>
<accession>A0A3Q3KDR8</accession>
<keyword evidence="3" id="KW-1185">Reference proteome</keyword>
<dbReference type="AlphaFoldDB" id="A0A3Q3KDR8"/>
<proteinExistence type="predicted"/>
<reference evidence="2" key="2">
    <citation type="submission" date="2025-09" db="UniProtKB">
        <authorList>
            <consortium name="Ensembl"/>
        </authorList>
    </citation>
    <scope>IDENTIFICATION</scope>
</reference>
<evidence type="ECO:0000313" key="3">
    <source>
        <dbReference type="Proteomes" id="UP000261600"/>
    </source>
</evidence>